<proteinExistence type="predicted"/>
<organism evidence="2 3">
    <name type="scientific">Clohesyomyces aquaticus</name>
    <dbReference type="NCBI Taxonomy" id="1231657"/>
    <lineage>
        <taxon>Eukaryota</taxon>
        <taxon>Fungi</taxon>
        <taxon>Dikarya</taxon>
        <taxon>Ascomycota</taxon>
        <taxon>Pezizomycotina</taxon>
        <taxon>Dothideomycetes</taxon>
        <taxon>Pleosporomycetidae</taxon>
        <taxon>Pleosporales</taxon>
        <taxon>Lindgomycetaceae</taxon>
        <taxon>Clohesyomyces</taxon>
    </lineage>
</organism>
<sequence length="629" mass="67914">MGRNKETKLKKKAIKAAVAAKAEESKAQTATTQDEAPEVEMTKPPAEMPAVDTVDDAPEATASTTASDGPTLPSLYETKLIPGGGISIREPPTGYNKKAKKRARSEVDTEEQREVAEAEDFVALQQGKVNAANKNDKKQKGTRTLNDANGVGQSAKENQKPIVEKENVDAAATSTSKRRKKNNAGSTQTEQQPPAFDSGKKISVRKALNKIATSAEQTLPKQLRFMAAPWELLPPGLRKSVESHNGGEGIWAYNCVPVVIGGNQNIRSTTNRINTYLGAFRHPESPYEMPDALRSQKLIVAVSAEAGATSKLTTIIGIVKKTAAPNHTRSGIVREDDFRMTEEWCMYTSLSAHVVFEKQKKPKAKGQSPPKQNSAPQYGSSEDDVEMGDVDQAAATALPDSDNDSEPAFEDMQFDAAEDELPPLEKANPVLTVWLCRTPIPEFRDAFGEERVRVQRLPEEVLNSFQRKIKVPVPKTKQTCAQRDAENLKKRMSVATKEEIEAAQKEAVNGATAVVPSVKVIGDEVVIEGENTEGTVWKDADVTEKQAGVSKRGAKATKRAERAARKTKAGEAEGKVEEVEMADEPPPAPAPVVAEPESEAPLTSDGGVLIDIDQITALIAEVKDAVGVA</sequence>
<evidence type="ECO:0000313" key="3">
    <source>
        <dbReference type="Proteomes" id="UP000193144"/>
    </source>
</evidence>
<dbReference type="OrthoDB" id="424402at2759"/>
<reference evidence="2 3" key="1">
    <citation type="submission" date="2016-07" db="EMBL/GenBank/DDBJ databases">
        <title>Pervasive Adenine N6-methylation of Active Genes in Fungi.</title>
        <authorList>
            <consortium name="DOE Joint Genome Institute"/>
            <person name="Mondo S.J."/>
            <person name="Dannebaum R.O."/>
            <person name="Kuo R.C."/>
            <person name="Labutti K."/>
            <person name="Haridas S."/>
            <person name="Kuo A."/>
            <person name="Salamov A."/>
            <person name="Ahrendt S.R."/>
            <person name="Lipzen A."/>
            <person name="Sullivan W."/>
            <person name="Andreopoulos W.B."/>
            <person name="Clum A."/>
            <person name="Lindquist E."/>
            <person name="Daum C."/>
            <person name="Ramamoorthy G.K."/>
            <person name="Gryganskyi A."/>
            <person name="Culley D."/>
            <person name="Magnuson J.K."/>
            <person name="James T.Y."/>
            <person name="O'Malley M.A."/>
            <person name="Stajich J.E."/>
            <person name="Spatafora J.W."/>
            <person name="Visel A."/>
            <person name="Grigoriev I.V."/>
        </authorList>
    </citation>
    <scope>NUCLEOTIDE SEQUENCE [LARGE SCALE GENOMIC DNA]</scope>
    <source>
        <strain evidence="2 3">CBS 115471</strain>
    </source>
</reference>
<accession>A0A1Y1Z5S3</accession>
<keyword evidence="3" id="KW-1185">Reference proteome</keyword>
<comment type="caution">
    <text evidence="2">The sequence shown here is derived from an EMBL/GenBank/DDBJ whole genome shotgun (WGS) entry which is preliminary data.</text>
</comment>
<feature type="compositionally biased region" description="Low complexity" evidence="1">
    <location>
        <begin position="591"/>
        <end position="601"/>
    </location>
</feature>
<feature type="region of interest" description="Disordered" evidence="1">
    <location>
        <begin position="545"/>
        <end position="605"/>
    </location>
</feature>
<feature type="compositionally biased region" description="Polar residues" evidence="1">
    <location>
        <begin position="369"/>
        <end position="380"/>
    </location>
</feature>
<dbReference type="EMBL" id="MCFA01000124">
    <property type="protein sequence ID" value="ORY05566.1"/>
    <property type="molecule type" value="Genomic_DNA"/>
</dbReference>
<evidence type="ECO:0000313" key="2">
    <source>
        <dbReference type="EMBL" id="ORY05566.1"/>
    </source>
</evidence>
<protein>
    <submittedName>
        <fullName evidence="2">Uncharacterized protein</fullName>
    </submittedName>
</protein>
<dbReference type="Proteomes" id="UP000193144">
    <property type="component" value="Unassembled WGS sequence"/>
</dbReference>
<feature type="region of interest" description="Disordered" evidence="1">
    <location>
        <begin position="19"/>
        <end position="201"/>
    </location>
</feature>
<feature type="region of interest" description="Disordered" evidence="1">
    <location>
        <begin position="359"/>
        <end position="384"/>
    </location>
</feature>
<feature type="compositionally biased region" description="Polar residues" evidence="1">
    <location>
        <begin position="142"/>
        <end position="156"/>
    </location>
</feature>
<feature type="compositionally biased region" description="Basic and acidic residues" evidence="1">
    <location>
        <begin position="157"/>
        <end position="168"/>
    </location>
</feature>
<feature type="compositionally biased region" description="Basic and acidic residues" evidence="1">
    <location>
        <begin position="558"/>
        <end position="578"/>
    </location>
</feature>
<feature type="compositionally biased region" description="Polar residues" evidence="1">
    <location>
        <begin position="183"/>
        <end position="192"/>
    </location>
</feature>
<feature type="compositionally biased region" description="Basic and acidic residues" evidence="1">
    <location>
        <begin position="104"/>
        <end position="116"/>
    </location>
</feature>
<name>A0A1Y1Z5S3_9PLEO</name>
<evidence type="ECO:0000256" key="1">
    <source>
        <dbReference type="SAM" id="MobiDB-lite"/>
    </source>
</evidence>
<dbReference type="AlphaFoldDB" id="A0A1Y1Z5S3"/>
<gene>
    <name evidence="2" type="ORF">BCR34DRAFT_571887</name>
</gene>